<name>A0ACC1L7K3_9FUNG</name>
<keyword evidence="1" id="KW-0418">Kinase</keyword>
<keyword evidence="1" id="KW-0808">Transferase</keyword>
<evidence type="ECO:0000313" key="1">
    <source>
        <dbReference type="EMBL" id="KAJ2802865.1"/>
    </source>
</evidence>
<gene>
    <name evidence="1" type="primary">SKS1</name>
    <name evidence="1" type="ORF">H4R21_002255</name>
</gene>
<sequence>MIGRSIDNGNLQFTRLIGVGTYGEVYHAVDRRTGESRAVKVLPRKHAAPRPGDGLLDEPFIDVRLLSREVTLYARLPRHSRIVHFERMLHTQDQLFMVMEHCSGGDLYENISTNPYFRLPGNDALIRRLYLQLVSAIAHCHKNGVYHRDIKPENVLVSRDGLNVKLIDFGLATGDEWCREIGCGSAYYMSPECQGGIATRVNGYAAAPNDVWALGVILINLTTGRNPWNRAHVSDPLFRRFLADKSFLCQAIHATPAFTHIIHRVLDVNPETRCTLDELQRLVKYCPRFIEPPSTASEPQPPPQPQPPQPHRQPVQQHQQQQQPCSRPPVVFLNGLASPMSTPSAGGQQPPASAHPGWATPAQPAAPKTQPCNGRLCPGPGVPHGVAQFGVDVSSCIIADAMRDSVLLTHHDGLFGPSCGTLCTATEN</sequence>
<dbReference type="Proteomes" id="UP001140087">
    <property type="component" value="Unassembled WGS sequence"/>
</dbReference>
<keyword evidence="1" id="KW-0723">Serine/threonine-protein kinase</keyword>
<proteinExistence type="predicted"/>
<dbReference type="EMBL" id="JANBUN010000556">
    <property type="protein sequence ID" value="KAJ2802865.1"/>
    <property type="molecule type" value="Genomic_DNA"/>
</dbReference>
<protein>
    <submittedName>
        <fullName evidence="1">Serine/threonine protein kinase</fullName>
    </submittedName>
</protein>
<organism evidence="1 2">
    <name type="scientific">Coemansia helicoidea</name>
    <dbReference type="NCBI Taxonomy" id="1286919"/>
    <lineage>
        <taxon>Eukaryota</taxon>
        <taxon>Fungi</taxon>
        <taxon>Fungi incertae sedis</taxon>
        <taxon>Zoopagomycota</taxon>
        <taxon>Kickxellomycotina</taxon>
        <taxon>Kickxellomycetes</taxon>
        <taxon>Kickxellales</taxon>
        <taxon>Kickxellaceae</taxon>
        <taxon>Coemansia</taxon>
    </lineage>
</organism>
<comment type="caution">
    <text evidence="1">The sequence shown here is derived from an EMBL/GenBank/DDBJ whole genome shotgun (WGS) entry which is preliminary data.</text>
</comment>
<accession>A0ACC1L7K3</accession>
<evidence type="ECO:0000313" key="2">
    <source>
        <dbReference type="Proteomes" id="UP001140087"/>
    </source>
</evidence>
<keyword evidence="2" id="KW-1185">Reference proteome</keyword>
<reference evidence="1" key="1">
    <citation type="submission" date="2022-07" db="EMBL/GenBank/DDBJ databases">
        <title>Phylogenomic reconstructions and comparative analyses of Kickxellomycotina fungi.</title>
        <authorList>
            <person name="Reynolds N.K."/>
            <person name="Stajich J.E."/>
            <person name="Barry K."/>
            <person name="Grigoriev I.V."/>
            <person name="Crous P."/>
            <person name="Smith M.E."/>
        </authorList>
    </citation>
    <scope>NUCLEOTIDE SEQUENCE</scope>
    <source>
        <strain evidence="1">BCRC 34780</strain>
    </source>
</reference>